<feature type="domain" description="Diphthamide synthase" evidence="1">
    <location>
        <begin position="6"/>
        <end position="214"/>
    </location>
</feature>
<accession>A0ABP9ES60</accession>
<reference evidence="3" key="1">
    <citation type="journal article" date="2019" name="Int. J. Syst. Evol. Microbiol.">
        <title>The Global Catalogue of Microorganisms (GCM) 10K type strain sequencing project: providing services to taxonomists for standard genome sequencing and annotation.</title>
        <authorList>
            <consortium name="The Broad Institute Genomics Platform"/>
            <consortium name="The Broad Institute Genome Sequencing Center for Infectious Disease"/>
            <person name="Wu L."/>
            <person name="Ma J."/>
        </authorList>
    </citation>
    <scope>NUCLEOTIDE SEQUENCE [LARGE SCALE GENOMIC DNA]</scope>
    <source>
        <strain evidence="3">JCM 18401</strain>
    </source>
</reference>
<dbReference type="EMBL" id="BAABJZ010000023">
    <property type="protein sequence ID" value="GAA4882365.1"/>
    <property type="molecule type" value="Genomic_DNA"/>
</dbReference>
<comment type="caution">
    <text evidence="2">The sequence shown here is derived from an EMBL/GenBank/DDBJ whole genome shotgun (WGS) entry which is preliminary data.</text>
</comment>
<evidence type="ECO:0000259" key="1">
    <source>
        <dbReference type="Pfam" id="PF01902"/>
    </source>
</evidence>
<evidence type="ECO:0000313" key="3">
    <source>
        <dbReference type="Proteomes" id="UP001499988"/>
    </source>
</evidence>
<keyword evidence="3" id="KW-1185">Reference proteome</keyword>
<proteinExistence type="predicted"/>
<gene>
    <name evidence="2" type="ORF">GCM10023333_15630</name>
</gene>
<dbReference type="CDD" id="cd01994">
    <property type="entry name" value="AANH_PF0828-like"/>
    <property type="match status" value="1"/>
</dbReference>
<protein>
    <submittedName>
        <fullName evidence="2">ATPase</fullName>
    </submittedName>
</protein>
<dbReference type="InterPro" id="IPR002761">
    <property type="entry name" value="Diphthami_syn_dom"/>
</dbReference>
<organism evidence="2 3">
    <name type="scientific">Ferrimonas pelagia</name>
    <dbReference type="NCBI Taxonomy" id="1177826"/>
    <lineage>
        <taxon>Bacteria</taxon>
        <taxon>Pseudomonadati</taxon>
        <taxon>Pseudomonadota</taxon>
        <taxon>Gammaproteobacteria</taxon>
        <taxon>Alteromonadales</taxon>
        <taxon>Ferrimonadaceae</taxon>
        <taxon>Ferrimonas</taxon>
    </lineage>
</organism>
<dbReference type="SUPFAM" id="SSF52402">
    <property type="entry name" value="Adenine nucleotide alpha hydrolases-like"/>
    <property type="match status" value="1"/>
</dbReference>
<name>A0ABP9ES60_9GAMM</name>
<sequence length="228" mass="25198">MSHPVRTLLSWSSGKDSAWALHQLQQDPNIELVGLFTTINREAGRVAIHGIRESLLDAQAHSAGLPLYRIPLPFPCSNEQYQACMTQFQQQALADGVEAFAFGDLLLEDVRDYRVDMLKDSGIQPLFPLWGRATPDLAHTMITAGLKARIVCLQHDKLDQQMLGREFDHQLLADLPAGIDPCGENGEFHTFAWNGPMFRHPIPVTSGTLVVTEHASFIDLLGDTAGTD</sequence>
<dbReference type="Pfam" id="PF01902">
    <property type="entry name" value="Diphthami_syn_2"/>
    <property type="match status" value="1"/>
</dbReference>
<dbReference type="InterPro" id="IPR014729">
    <property type="entry name" value="Rossmann-like_a/b/a_fold"/>
</dbReference>
<dbReference type="Proteomes" id="UP001499988">
    <property type="component" value="Unassembled WGS sequence"/>
</dbReference>
<dbReference type="RefSeq" id="WP_345334793.1">
    <property type="nucleotide sequence ID" value="NZ_BAABJZ010000023.1"/>
</dbReference>
<dbReference type="Gene3D" id="3.40.50.620">
    <property type="entry name" value="HUPs"/>
    <property type="match status" value="1"/>
</dbReference>
<dbReference type="Gene3D" id="3.90.1490.10">
    <property type="entry name" value="putative n-type atp pyrophosphatase, domain 2"/>
    <property type="match status" value="1"/>
</dbReference>
<evidence type="ECO:0000313" key="2">
    <source>
        <dbReference type="EMBL" id="GAA4882365.1"/>
    </source>
</evidence>